<protein>
    <submittedName>
        <fullName evidence="1">Uncharacterized protein</fullName>
    </submittedName>
</protein>
<evidence type="ECO:0000313" key="2">
    <source>
        <dbReference type="Proteomes" id="UP001239445"/>
    </source>
</evidence>
<gene>
    <name evidence="1" type="ORF">QBC47DRAFT_385593</name>
</gene>
<dbReference type="InterPro" id="IPR022085">
    <property type="entry name" value="OpdG"/>
</dbReference>
<sequence>MAELNASLSFLIDEAGFSESQEKLVKIFQSVFTVLSEGPLATLDREAERAASELRALIPPEISAEAGEKPSKELLGHFEQVWHALLDIATRIPHQDSQSHTVIAKTLQVLGGGSSVWKDLPNLGNIIRDKWIDPTFEWHPDDDDNYTLGQWLNLNSFVARLFGSGVIVWRNFPIWQLRKGLEDDLGEAKGDCSPAKAIDNRVAVASEWLIHASPVLLKLCLLDDLEEDLHKSTRVGIHFPGHPGFNLERWGFWKRRLEELRSSVSIEVATSVEQAIESMRASAVVLAGN</sequence>
<organism evidence="1 2">
    <name type="scientific">Echria macrotheca</name>
    <dbReference type="NCBI Taxonomy" id="438768"/>
    <lineage>
        <taxon>Eukaryota</taxon>
        <taxon>Fungi</taxon>
        <taxon>Dikarya</taxon>
        <taxon>Ascomycota</taxon>
        <taxon>Pezizomycotina</taxon>
        <taxon>Sordariomycetes</taxon>
        <taxon>Sordariomycetidae</taxon>
        <taxon>Sordariales</taxon>
        <taxon>Schizotheciaceae</taxon>
        <taxon>Echria</taxon>
    </lineage>
</organism>
<dbReference type="InterPro" id="IPR053204">
    <property type="entry name" value="Oxopyrrolidines_Biosynth-assoc"/>
</dbReference>
<accession>A0AAJ0BC78</accession>
<dbReference type="PANTHER" id="PTHR38797">
    <property type="entry name" value="NUCLEAR PORE COMPLEX PROTEIN NUP85-RELATED"/>
    <property type="match status" value="1"/>
</dbReference>
<dbReference type="Pfam" id="PF12311">
    <property type="entry name" value="DUF3632"/>
    <property type="match status" value="1"/>
</dbReference>
<reference evidence="1" key="1">
    <citation type="submission" date="2023-06" db="EMBL/GenBank/DDBJ databases">
        <title>Genome-scale phylogeny and comparative genomics of the fungal order Sordariales.</title>
        <authorList>
            <consortium name="Lawrence Berkeley National Laboratory"/>
            <person name="Hensen N."/>
            <person name="Bonometti L."/>
            <person name="Westerberg I."/>
            <person name="Brannstrom I.O."/>
            <person name="Guillou S."/>
            <person name="Cros-Aarteil S."/>
            <person name="Calhoun S."/>
            <person name="Haridas S."/>
            <person name="Kuo A."/>
            <person name="Mondo S."/>
            <person name="Pangilinan J."/>
            <person name="Riley R."/>
            <person name="Labutti K."/>
            <person name="Andreopoulos B."/>
            <person name="Lipzen A."/>
            <person name="Chen C."/>
            <person name="Yanf M."/>
            <person name="Daum C."/>
            <person name="Ng V."/>
            <person name="Clum A."/>
            <person name="Steindorff A."/>
            <person name="Ohm R."/>
            <person name="Martin F."/>
            <person name="Silar P."/>
            <person name="Natvig D."/>
            <person name="Lalanne C."/>
            <person name="Gautier V."/>
            <person name="Ament-Velasquez S.L."/>
            <person name="Kruys A."/>
            <person name="Hutchinson M.I."/>
            <person name="Powell A.J."/>
            <person name="Barry K."/>
            <person name="Miller A.N."/>
            <person name="Grigoriev I.V."/>
            <person name="Debuchy R."/>
            <person name="Gladieux P."/>
            <person name="Thoren M.H."/>
            <person name="Johannesson H."/>
        </authorList>
    </citation>
    <scope>NUCLEOTIDE SEQUENCE</scope>
    <source>
        <strain evidence="1">PSN4</strain>
    </source>
</reference>
<name>A0AAJ0BC78_9PEZI</name>
<proteinExistence type="predicted"/>
<evidence type="ECO:0000313" key="1">
    <source>
        <dbReference type="EMBL" id="KAK1754087.1"/>
    </source>
</evidence>
<dbReference type="PANTHER" id="PTHR38797:SF4">
    <property type="entry name" value="NUCLEAR PORE COMPLEX PROTEIN NUP85"/>
    <property type="match status" value="1"/>
</dbReference>
<dbReference type="AlphaFoldDB" id="A0AAJ0BC78"/>
<dbReference type="Proteomes" id="UP001239445">
    <property type="component" value="Unassembled WGS sequence"/>
</dbReference>
<dbReference type="EMBL" id="MU839836">
    <property type="protein sequence ID" value="KAK1754087.1"/>
    <property type="molecule type" value="Genomic_DNA"/>
</dbReference>
<comment type="caution">
    <text evidence="1">The sequence shown here is derived from an EMBL/GenBank/DDBJ whole genome shotgun (WGS) entry which is preliminary data.</text>
</comment>
<keyword evidence="2" id="KW-1185">Reference proteome</keyword>